<dbReference type="SUPFAM" id="SSF53155">
    <property type="entry name" value="Methylated DNA-protein cysteine methyltransferase domain"/>
    <property type="match status" value="1"/>
</dbReference>
<keyword evidence="6 8" id="KW-0234">DNA repair</keyword>
<keyword evidence="4 8" id="KW-0808">Transferase</keyword>
<dbReference type="SUPFAM" id="SSF46767">
    <property type="entry name" value="Methylated DNA-protein cysteine methyltransferase, C-terminal domain"/>
    <property type="match status" value="1"/>
</dbReference>
<dbReference type="GO" id="GO:0005737">
    <property type="term" value="C:cytoplasm"/>
    <property type="evidence" value="ECO:0007669"/>
    <property type="project" value="UniProtKB-SubCell"/>
</dbReference>
<name>A0A265V0D6_9FLAO</name>
<evidence type="ECO:0000256" key="5">
    <source>
        <dbReference type="ARBA" id="ARBA00022763"/>
    </source>
</evidence>
<comment type="miscellaneous">
    <text evidence="8">This enzyme catalyzes only one turnover and therefore is not strictly catalytic. According to one definition, an enzyme is a biocatalyst that acts repeatedly and over many reaction cycles.</text>
</comment>
<evidence type="ECO:0000259" key="9">
    <source>
        <dbReference type="Pfam" id="PF01035"/>
    </source>
</evidence>
<dbReference type="Pfam" id="PF01035">
    <property type="entry name" value="DNA_binding_1"/>
    <property type="match status" value="1"/>
</dbReference>
<accession>A0A265V0D6</accession>
<dbReference type="PANTHER" id="PTHR10815">
    <property type="entry name" value="METHYLATED-DNA--PROTEIN-CYSTEINE METHYLTRANSFERASE"/>
    <property type="match status" value="1"/>
</dbReference>
<dbReference type="GO" id="GO:0032259">
    <property type="term" value="P:methylation"/>
    <property type="evidence" value="ECO:0007669"/>
    <property type="project" value="UniProtKB-KW"/>
</dbReference>
<protein>
    <recommendedName>
        <fullName evidence="8">Methylated-DNA--protein-cysteine methyltransferase</fullName>
        <ecNumber evidence="8">2.1.1.63</ecNumber>
    </recommendedName>
    <alternativeName>
        <fullName evidence="8">6-O-methylguanine-DNA methyltransferase</fullName>
        <shortName evidence="8">MGMT</shortName>
    </alternativeName>
    <alternativeName>
        <fullName evidence="8">O-6-methylguanine-DNA-alkyltransferase</fullName>
    </alternativeName>
</protein>
<dbReference type="Proteomes" id="UP000216840">
    <property type="component" value="Unassembled WGS sequence"/>
</dbReference>
<comment type="similarity">
    <text evidence="8">Belongs to the MGMT family.</text>
</comment>
<evidence type="ECO:0000256" key="2">
    <source>
        <dbReference type="ARBA" id="ARBA00022490"/>
    </source>
</evidence>
<dbReference type="RefSeq" id="WP_094966832.1">
    <property type="nucleotide sequence ID" value="NZ_NGJN01000001.1"/>
</dbReference>
<dbReference type="Gene3D" id="1.10.10.10">
    <property type="entry name" value="Winged helix-like DNA-binding domain superfamily/Winged helix DNA-binding domain"/>
    <property type="match status" value="1"/>
</dbReference>
<dbReference type="AlphaFoldDB" id="A0A265V0D6"/>
<feature type="domain" description="Methylguanine DNA methyltransferase ribonuclease-like" evidence="10">
    <location>
        <begin position="5"/>
        <end position="65"/>
    </location>
</feature>
<keyword evidence="3 8" id="KW-0489">Methyltransferase</keyword>
<dbReference type="InterPro" id="IPR014048">
    <property type="entry name" value="MethylDNA_cys_MeTrfase_DNA-bd"/>
</dbReference>
<comment type="catalytic activity">
    <reaction evidence="1 8">
        <text>a 4-O-methyl-thymidine in DNA + L-cysteinyl-[protein] = a thymidine in DNA + S-methyl-L-cysteinyl-[protein]</text>
        <dbReference type="Rhea" id="RHEA:53428"/>
        <dbReference type="Rhea" id="RHEA-COMP:10131"/>
        <dbReference type="Rhea" id="RHEA-COMP:10132"/>
        <dbReference type="Rhea" id="RHEA-COMP:13555"/>
        <dbReference type="Rhea" id="RHEA-COMP:13556"/>
        <dbReference type="ChEBI" id="CHEBI:29950"/>
        <dbReference type="ChEBI" id="CHEBI:82612"/>
        <dbReference type="ChEBI" id="CHEBI:137386"/>
        <dbReference type="ChEBI" id="CHEBI:137387"/>
        <dbReference type="EC" id="2.1.1.63"/>
    </reaction>
</comment>
<evidence type="ECO:0000256" key="4">
    <source>
        <dbReference type="ARBA" id="ARBA00022679"/>
    </source>
</evidence>
<dbReference type="Pfam" id="PF02870">
    <property type="entry name" value="Methyltransf_1N"/>
    <property type="match status" value="1"/>
</dbReference>
<evidence type="ECO:0000259" key="10">
    <source>
        <dbReference type="Pfam" id="PF02870"/>
    </source>
</evidence>
<feature type="domain" description="Methylated-DNA-[protein]-cysteine S-methyltransferase DNA binding" evidence="9">
    <location>
        <begin position="70"/>
        <end position="149"/>
    </location>
</feature>
<evidence type="ECO:0000256" key="7">
    <source>
        <dbReference type="ARBA" id="ARBA00049348"/>
    </source>
</evidence>
<dbReference type="InterPro" id="IPR036217">
    <property type="entry name" value="MethylDNA_cys_MeTrfase_DNAb"/>
</dbReference>
<gene>
    <name evidence="11" type="ORF">CA834_01200</name>
</gene>
<evidence type="ECO:0000256" key="1">
    <source>
        <dbReference type="ARBA" id="ARBA00001286"/>
    </source>
</evidence>
<evidence type="ECO:0000256" key="3">
    <source>
        <dbReference type="ARBA" id="ARBA00022603"/>
    </source>
</evidence>
<keyword evidence="5 8" id="KW-0227">DNA damage</keyword>
<dbReference type="InterPro" id="IPR008332">
    <property type="entry name" value="MethylG_MeTrfase_N"/>
</dbReference>
<organism evidence="11 12">
    <name type="scientific">Winogradskyella aurantia</name>
    <dbReference type="NCBI Taxonomy" id="1915063"/>
    <lineage>
        <taxon>Bacteria</taxon>
        <taxon>Pseudomonadati</taxon>
        <taxon>Bacteroidota</taxon>
        <taxon>Flavobacteriia</taxon>
        <taxon>Flavobacteriales</taxon>
        <taxon>Flavobacteriaceae</taxon>
        <taxon>Winogradskyella</taxon>
    </lineage>
</organism>
<dbReference type="Gene3D" id="3.30.160.70">
    <property type="entry name" value="Methylated DNA-protein cysteine methyltransferase domain"/>
    <property type="match status" value="1"/>
</dbReference>
<dbReference type="GO" id="GO:0003908">
    <property type="term" value="F:methylated-DNA-[protein]-cysteine S-methyltransferase activity"/>
    <property type="evidence" value="ECO:0007669"/>
    <property type="project" value="UniProtKB-UniRule"/>
</dbReference>
<evidence type="ECO:0000313" key="12">
    <source>
        <dbReference type="Proteomes" id="UP000216840"/>
    </source>
</evidence>
<comment type="catalytic activity">
    <reaction evidence="7 8">
        <text>a 6-O-methyl-2'-deoxyguanosine in DNA + L-cysteinyl-[protein] = S-methyl-L-cysteinyl-[protein] + a 2'-deoxyguanosine in DNA</text>
        <dbReference type="Rhea" id="RHEA:24000"/>
        <dbReference type="Rhea" id="RHEA-COMP:10131"/>
        <dbReference type="Rhea" id="RHEA-COMP:10132"/>
        <dbReference type="Rhea" id="RHEA-COMP:11367"/>
        <dbReference type="Rhea" id="RHEA-COMP:11368"/>
        <dbReference type="ChEBI" id="CHEBI:29950"/>
        <dbReference type="ChEBI" id="CHEBI:82612"/>
        <dbReference type="ChEBI" id="CHEBI:85445"/>
        <dbReference type="ChEBI" id="CHEBI:85448"/>
        <dbReference type="EC" id="2.1.1.63"/>
    </reaction>
</comment>
<dbReference type="NCBIfam" id="TIGR00589">
    <property type="entry name" value="ogt"/>
    <property type="match status" value="1"/>
</dbReference>
<dbReference type="PROSITE" id="PS00374">
    <property type="entry name" value="MGMT"/>
    <property type="match status" value="1"/>
</dbReference>
<proteinExistence type="inferred from homology"/>
<comment type="subcellular location">
    <subcellularLocation>
        <location evidence="8">Cytoplasm</location>
    </subcellularLocation>
</comment>
<sequence length="157" mass="17559">MPTCYIETPLGCAKIVGDEKGISSLTIVGTQKNRSEIIASELEDCVEQVEAYFSNQLTQFNLTLNPHGAAFQKMVWRELQTVPYGTTMSYRELSKKIGNVKAIRAIANANAKNPIWIIVPCHRIIGSNGSLTGYASGLHRKQWLLNHESKYKQESLF</sequence>
<evidence type="ECO:0000313" key="11">
    <source>
        <dbReference type="EMBL" id="OZV70757.1"/>
    </source>
</evidence>
<feature type="active site" description="Nucleophile; methyl group acceptor" evidence="8">
    <location>
        <position position="121"/>
    </location>
</feature>
<dbReference type="CDD" id="cd06445">
    <property type="entry name" value="ATase"/>
    <property type="match status" value="1"/>
</dbReference>
<dbReference type="FunFam" id="1.10.10.10:FF:000337">
    <property type="entry name" value="Methylated-DNA--protein-cysteine methyltransferase"/>
    <property type="match status" value="1"/>
</dbReference>
<keyword evidence="2 8" id="KW-0963">Cytoplasm</keyword>
<dbReference type="PANTHER" id="PTHR10815:SF5">
    <property type="entry name" value="METHYLATED-DNA--PROTEIN-CYSTEINE METHYLTRANSFERASE"/>
    <property type="match status" value="1"/>
</dbReference>
<comment type="function">
    <text evidence="8">Involved in the cellular defense against the biological effects of O6-methylguanine (O6-MeG) and O4-methylthymine (O4-MeT) in DNA. Repairs the methylated nucleobase in DNA by stoichiometrically transferring the methyl group to a cysteine residue in the enzyme. This is a suicide reaction: the enzyme is irreversibly inactivated.</text>
</comment>
<evidence type="ECO:0000256" key="8">
    <source>
        <dbReference type="HAMAP-Rule" id="MF_00772"/>
    </source>
</evidence>
<evidence type="ECO:0000256" key="6">
    <source>
        <dbReference type="ARBA" id="ARBA00023204"/>
    </source>
</evidence>
<dbReference type="HAMAP" id="MF_00772">
    <property type="entry name" value="OGT"/>
    <property type="match status" value="1"/>
</dbReference>
<dbReference type="EC" id="2.1.1.63" evidence="8"/>
<dbReference type="InterPro" id="IPR001497">
    <property type="entry name" value="MethylDNA_cys_MeTrfase_AS"/>
</dbReference>
<dbReference type="OrthoDB" id="9802228at2"/>
<dbReference type="GO" id="GO:0006307">
    <property type="term" value="P:DNA alkylation repair"/>
    <property type="evidence" value="ECO:0007669"/>
    <property type="project" value="UniProtKB-UniRule"/>
</dbReference>
<dbReference type="EMBL" id="NGJN01000001">
    <property type="protein sequence ID" value="OZV70757.1"/>
    <property type="molecule type" value="Genomic_DNA"/>
</dbReference>
<dbReference type="InterPro" id="IPR036631">
    <property type="entry name" value="MGMT_N_sf"/>
</dbReference>
<keyword evidence="12" id="KW-1185">Reference proteome</keyword>
<reference evidence="11 12" key="1">
    <citation type="submission" date="2017-05" db="EMBL/GenBank/DDBJ databases">
        <title>The draft genome sequence of Idiomarina salinarum WNB302.</title>
        <authorList>
            <person name="Sun Y."/>
            <person name="Chen B."/>
            <person name="Du Z."/>
        </authorList>
    </citation>
    <scope>NUCLEOTIDE SEQUENCE [LARGE SCALE GENOMIC DNA]</scope>
    <source>
        <strain evidence="11 12">WNB302</strain>
    </source>
</reference>
<comment type="caution">
    <text evidence="11">The sequence shown here is derived from an EMBL/GenBank/DDBJ whole genome shotgun (WGS) entry which is preliminary data.</text>
</comment>
<dbReference type="InterPro" id="IPR023546">
    <property type="entry name" value="MGMT"/>
</dbReference>
<dbReference type="InterPro" id="IPR036388">
    <property type="entry name" value="WH-like_DNA-bd_sf"/>
</dbReference>